<keyword evidence="4" id="KW-1133">Transmembrane helix</keyword>
<dbReference type="SMART" id="SM00837">
    <property type="entry name" value="DPBB_1"/>
    <property type="match status" value="1"/>
</dbReference>
<dbReference type="PROSITE" id="PS50843">
    <property type="entry name" value="EXPANSIN_CBD"/>
    <property type="match status" value="1"/>
</dbReference>
<sequence>MDNTVCFVFSLPHFSVRVMFLITSFIVIQNTQLCCLAFKTKHFNLSTAAPHWATAGATWYGAPDGFGSDGGSCGYGTSVSQAPFTSLVFGASPSLYKSGTECGACYLIKCTKKMHPACSGKPVRVVITDFCPGCTSGSAHFDLSGTAFGGMAIPGHDGKLRDAGVLNIRYARVACDYSGKNIVFHVDQGSNPSYFAAVIQYEEGDGDLAGVDLMQSSSSSSSSAADGWMKMQQSWGAVWMLNPGFELQPPFSIRLTSKLSGQTLVAKDVIPTGWQPGATYRSLVNFL</sequence>
<dbReference type="InterPro" id="IPR007112">
    <property type="entry name" value="Expansin/allergen_DPBB_dom"/>
</dbReference>
<dbReference type="InterPro" id="IPR009009">
    <property type="entry name" value="RlpA-like_DPBB"/>
</dbReference>
<dbReference type="PRINTS" id="PR01225">
    <property type="entry name" value="EXPANSNFAMLY"/>
</dbReference>
<keyword evidence="4" id="KW-0812">Transmembrane</keyword>
<dbReference type="SUPFAM" id="SSF49590">
    <property type="entry name" value="PHL pollen allergen"/>
    <property type="match status" value="1"/>
</dbReference>
<organism evidence="7 8">
    <name type="scientific">Lithospermum erythrorhizon</name>
    <name type="common">Purple gromwell</name>
    <name type="synonym">Lithospermum officinale var. erythrorhizon</name>
    <dbReference type="NCBI Taxonomy" id="34254"/>
    <lineage>
        <taxon>Eukaryota</taxon>
        <taxon>Viridiplantae</taxon>
        <taxon>Streptophyta</taxon>
        <taxon>Embryophyta</taxon>
        <taxon>Tracheophyta</taxon>
        <taxon>Spermatophyta</taxon>
        <taxon>Magnoliopsida</taxon>
        <taxon>eudicotyledons</taxon>
        <taxon>Gunneridae</taxon>
        <taxon>Pentapetalae</taxon>
        <taxon>asterids</taxon>
        <taxon>lamiids</taxon>
        <taxon>Boraginales</taxon>
        <taxon>Boraginaceae</taxon>
        <taxon>Boraginoideae</taxon>
        <taxon>Lithospermeae</taxon>
        <taxon>Lithospermum</taxon>
    </lineage>
</organism>
<dbReference type="InterPro" id="IPR036749">
    <property type="entry name" value="Expansin_CBD_sf"/>
</dbReference>
<proteinExistence type="inferred from homology"/>
<dbReference type="PANTHER" id="PTHR31692">
    <property type="entry name" value="EXPANSIN-B3"/>
    <property type="match status" value="1"/>
</dbReference>
<dbReference type="AlphaFoldDB" id="A0AAV3QPX8"/>
<reference evidence="7 8" key="1">
    <citation type="submission" date="2024-01" db="EMBL/GenBank/DDBJ databases">
        <title>The complete chloroplast genome sequence of Lithospermum erythrorhizon: insights into the phylogenetic relationship among Boraginaceae species and the maternal lineages of purple gromwells.</title>
        <authorList>
            <person name="Okada T."/>
            <person name="Watanabe K."/>
        </authorList>
    </citation>
    <scope>NUCLEOTIDE SEQUENCE [LARGE SCALE GENOMIC DNA]</scope>
</reference>
<comment type="subcellular location">
    <subcellularLocation>
        <location evidence="1">Secreted</location>
    </subcellularLocation>
</comment>
<keyword evidence="8" id="KW-1185">Reference proteome</keyword>
<evidence type="ECO:0000256" key="3">
    <source>
        <dbReference type="RuleBase" id="RU003460"/>
    </source>
</evidence>
<comment type="caution">
    <text evidence="7">The sequence shown here is derived from an EMBL/GenBank/DDBJ whole genome shotgun (WGS) entry which is preliminary data.</text>
</comment>
<keyword evidence="2" id="KW-0964">Secreted</keyword>
<name>A0AAV3QPX8_LITER</name>
<dbReference type="PANTHER" id="PTHR31692:SF49">
    <property type="entry name" value="EXPANSIN-B15-LIKE"/>
    <property type="match status" value="1"/>
</dbReference>
<dbReference type="Gene3D" id="2.40.40.10">
    <property type="entry name" value="RlpA-like domain"/>
    <property type="match status" value="1"/>
</dbReference>
<feature type="domain" description="Expansin-like EG45" evidence="5">
    <location>
        <begin position="70"/>
        <end position="180"/>
    </location>
</feature>
<dbReference type="CDD" id="cd22275">
    <property type="entry name" value="DPBB_EXPB_N"/>
    <property type="match status" value="1"/>
</dbReference>
<accession>A0AAV3QPX8</accession>
<comment type="similarity">
    <text evidence="3">Belongs to the expansin family.</text>
</comment>
<dbReference type="InterPro" id="IPR007117">
    <property type="entry name" value="Expansin_CBD"/>
</dbReference>
<feature type="domain" description="Expansin-like CBD" evidence="6">
    <location>
        <begin position="193"/>
        <end position="282"/>
    </location>
</feature>
<dbReference type="Proteomes" id="UP001454036">
    <property type="component" value="Unassembled WGS sequence"/>
</dbReference>
<dbReference type="InterPro" id="IPR005795">
    <property type="entry name" value="LolPI"/>
</dbReference>
<dbReference type="EMBL" id="BAABME010021774">
    <property type="protein sequence ID" value="GAA0164172.1"/>
    <property type="molecule type" value="Genomic_DNA"/>
</dbReference>
<evidence type="ECO:0000256" key="4">
    <source>
        <dbReference type="SAM" id="Phobius"/>
    </source>
</evidence>
<evidence type="ECO:0000259" key="5">
    <source>
        <dbReference type="PROSITE" id="PS50842"/>
    </source>
</evidence>
<feature type="transmembrane region" description="Helical" evidence="4">
    <location>
        <begin position="18"/>
        <end position="38"/>
    </location>
</feature>
<evidence type="ECO:0000313" key="7">
    <source>
        <dbReference type="EMBL" id="GAA0164172.1"/>
    </source>
</evidence>
<dbReference type="Gene3D" id="2.60.40.760">
    <property type="entry name" value="Expansin, cellulose-binding-like domain"/>
    <property type="match status" value="1"/>
</dbReference>
<dbReference type="Pfam" id="PF01357">
    <property type="entry name" value="Expansin_C"/>
    <property type="match status" value="1"/>
</dbReference>
<keyword evidence="4" id="KW-0472">Membrane</keyword>
<dbReference type="InterPro" id="IPR036908">
    <property type="entry name" value="RlpA-like_sf"/>
</dbReference>
<evidence type="ECO:0000313" key="8">
    <source>
        <dbReference type="Proteomes" id="UP001454036"/>
    </source>
</evidence>
<gene>
    <name evidence="7" type="ORF">LIER_39733</name>
</gene>
<dbReference type="PROSITE" id="PS50842">
    <property type="entry name" value="EXPANSIN_EG45"/>
    <property type="match status" value="1"/>
</dbReference>
<evidence type="ECO:0000256" key="1">
    <source>
        <dbReference type="ARBA" id="ARBA00004613"/>
    </source>
</evidence>
<dbReference type="GO" id="GO:0009653">
    <property type="term" value="P:anatomical structure morphogenesis"/>
    <property type="evidence" value="ECO:0007669"/>
    <property type="project" value="UniProtKB-ARBA"/>
</dbReference>
<dbReference type="InterPro" id="IPR007118">
    <property type="entry name" value="Expan_Lol_pI"/>
</dbReference>
<protein>
    <submittedName>
        <fullName evidence="7">Uncharacterized protein</fullName>
    </submittedName>
</protein>
<evidence type="ECO:0000256" key="2">
    <source>
        <dbReference type="ARBA" id="ARBA00022525"/>
    </source>
</evidence>
<dbReference type="PRINTS" id="PR00829">
    <property type="entry name" value="LOLP1ALLERGN"/>
</dbReference>
<dbReference type="GO" id="GO:0005576">
    <property type="term" value="C:extracellular region"/>
    <property type="evidence" value="ECO:0007669"/>
    <property type="project" value="UniProtKB-SubCell"/>
</dbReference>
<evidence type="ECO:0000259" key="6">
    <source>
        <dbReference type="PROSITE" id="PS50843"/>
    </source>
</evidence>
<dbReference type="SUPFAM" id="SSF50685">
    <property type="entry name" value="Barwin-like endoglucanases"/>
    <property type="match status" value="1"/>
</dbReference>
<dbReference type="Pfam" id="PF03330">
    <property type="entry name" value="DPBB_1"/>
    <property type="match status" value="1"/>
</dbReference>